<dbReference type="RefSeq" id="WP_091388876.1">
    <property type="nucleotide sequence ID" value="NZ_FNQO01000003.1"/>
</dbReference>
<dbReference type="OrthoDB" id="7356072at2"/>
<dbReference type="InterPro" id="IPR009305">
    <property type="entry name" value="Mpo1-like"/>
</dbReference>
<gene>
    <name evidence="2" type="ORF">SAMN05216562_2486</name>
</gene>
<evidence type="ECO:0000256" key="1">
    <source>
        <dbReference type="SAM" id="Phobius"/>
    </source>
</evidence>
<sequence length="110" mass="12308">MSIPDNSLAEFYPYYLEQHRDARCRAWHFAGTALGLAALVAAIVTANAWLVLAGLGSAYACAWSGHFLFEKNTPAAFTNPFYSFVCDFMMFRDLLLGRLSWRDSGTEKSQ</sequence>
<dbReference type="AlphaFoldDB" id="A0A1H4A2Y1"/>
<evidence type="ECO:0000313" key="2">
    <source>
        <dbReference type="EMBL" id="SEA29882.1"/>
    </source>
</evidence>
<organism evidence="2 3">
    <name type="scientific">Microbulbifer marinus</name>
    <dbReference type="NCBI Taxonomy" id="658218"/>
    <lineage>
        <taxon>Bacteria</taxon>
        <taxon>Pseudomonadati</taxon>
        <taxon>Pseudomonadota</taxon>
        <taxon>Gammaproteobacteria</taxon>
        <taxon>Cellvibrionales</taxon>
        <taxon>Microbulbiferaceae</taxon>
        <taxon>Microbulbifer</taxon>
    </lineage>
</organism>
<keyword evidence="1" id="KW-0472">Membrane</keyword>
<keyword evidence="1" id="KW-0812">Transmembrane</keyword>
<dbReference type="PANTHER" id="PTHR34205:SF2">
    <property type="entry name" value="DUF962 DOMAIN-CONTAINING PROTEIN"/>
    <property type="match status" value="1"/>
</dbReference>
<keyword evidence="3" id="KW-1185">Reference proteome</keyword>
<dbReference type="Pfam" id="PF06127">
    <property type="entry name" value="Mpo1-like"/>
    <property type="match status" value="1"/>
</dbReference>
<proteinExistence type="predicted"/>
<dbReference type="PANTHER" id="PTHR34205">
    <property type="entry name" value="TRANSMEMBRANE PROTEIN"/>
    <property type="match status" value="1"/>
</dbReference>
<evidence type="ECO:0008006" key="4">
    <source>
        <dbReference type="Google" id="ProtNLM"/>
    </source>
</evidence>
<reference evidence="3" key="1">
    <citation type="submission" date="2016-10" db="EMBL/GenBank/DDBJ databases">
        <authorList>
            <person name="Varghese N."/>
            <person name="Submissions S."/>
        </authorList>
    </citation>
    <scope>NUCLEOTIDE SEQUENCE [LARGE SCALE GENOMIC DNA]</scope>
    <source>
        <strain evidence="3">CGMCC 1.10657</strain>
    </source>
</reference>
<protein>
    <recommendedName>
        <fullName evidence="4">Transmembrane protein</fullName>
    </recommendedName>
</protein>
<dbReference type="STRING" id="658218.SAMN05216562_2486"/>
<keyword evidence="1" id="KW-1133">Transmembrane helix</keyword>
<name>A0A1H4A2Y1_9GAMM</name>
<dbReference type="Proteomes" id="UP000198658">
    <property type="component" value="Unassembled WGS sequence"/>
</dbReference>
<feature type="transmembrane region" description="Helical" evidence="1">
    <location>
        <begin position="26"/>
        <end position="44"/>
    </location>
</feature>
<dbReference type="EMBL" id="FNQO01000003">
    <property type="protein sequence ID" value="SEA29882.1"/>
    <property type="molecule type" value="Genomic_DNA"/>
</dbReference>
<accession>A0A1H4A2Y1</accession>
<evidence type="ECO:0000313" key="3">
    <source>
        <dbReference type="Proteomes" id="UP000198658"/>
    </source>
</evidence>